<reference evidence="4" key="1">
    <citation type="submission" date="2020-10" db="EMBL/GenBank/DDBJ databases">
        <authorList>
            <person name="Gilroy R."/>
        </authorList>
    </citation>
    <scope>NUCLEOTIDE SEQUENCE</scope>
    <source>
        <strain evidence="4">11300</strain>
    </source>
</reference>
<accession>A0A9D1I370</accession>
<dbReference type="Pfam" id="PF13393">
    <property type="entry name" value="tRNA-synt_His"/>
    <property type="match status" value="2"/>
</dbReference>
<sequence>MKLRSDQTLKKEDINMLSLRQLYEHFGYVHYKMNKFEEYDLYAENKDFLAGDKIITFTDTNGKLLALKPDVTLSIVKNYNDIPGVVRKVYYNENIYRTSKSTKTYKEIMQMGLECIGDLDIYQIAEVLILAAASLAILSGGAPEAAEGSAPEADPSALPAAQTDVAKAKAAQGQAAGTPASPSAQPEQGRYILDVSHMGLIRGFLEELSLRPKHEEMFLSLLRKKNRHGIMTLFDSIGVDEELRETAITMASTYGSPESVLKTLGSVSLNETMDSAIEELSVICGILEDQELDGIHLDFSLVNDMSYYNGVMFRGYIDGIPSGVLSGG</sequence>
<dbReference type="AlphaFoldDB" id="A0A9D1I370"/>
<feature type="binding site" evidence="1">
    <location>
        <position position="114"/>
    </location>
    <ligand>
        <name>L-histidine</name>
        <dbReference type="ChEBI" id="CHEBI:57595"/>
    </ligand>
</feature>
<dbReference type="PIRSF" id="PIRSF001549">
    <property type="entry name" value="His-tRNA_synth"/>
    <property type="match status" value="1"/>
</dbReference>
<dbReference type="PANTHER" id="PTHR11476">
    <property type="entry name" value="HISTIDYL-TRNA SYNTHETASE"/>
    <property type="match status" value="1"/>
</dbReference>
<feature type="binding site" evidence="1">
    <location>
        <begin position="307"/>
        <end position="308"/>
    </location>
    <ligand>
        <name>L-histidine</name>
        <dbReference type="ChEBI" id="CHEBI:57595"/>
    </ligand>
</feature>
<proteinExistence type="predicted"/>
<dbReference type="InterPro" id="IPR041715">
    <property type="entry name" value="HisRS-like_core"/>
</dbReference>
<feature type="region of interest" description="Disordered" evidence="2">
    <location>
        <begin position="145"/>
        <end position="187"/>
    </location>
</feature>
<dbReference type="InterPro" id="IPR004516">
    <property type="entry name" value="HisRS/HisZ"/>
</dbReference>
<feature type="binding site" evidence="1">
    <location>
        <position position="97"/>
    </location>
    <ligand>
        <name>L-histidine</name>
        <dbReference type="ChEBI" id="CHEBI:57595"/>
    </ligand>
</feature>
<dbReference type="SUPFAM" id="SSF55681">
    <property type="entry name" value="Class II aaRS and biotin synthetases"/>
    <property type="match status" value="1"/>
</dbReference>
<dbReference type="Proteomes" id="UP000824091">
    <property type="component" value="Unassembled WGS sequence"/>
</dbReference>
<evidence type="ECO:0000313" key="5">
    <source>
        <dbReference type="Proteomes" id="UP000824091"/>
    </source>
</evidence>
<protein>
    <submittedName>
        <fullName evidence="4">ATP phosphoribosyltransferase regulatory subunit</fullName>
    </submittedName>
</protein>
<dbReference type="GO" id="GO:0005737">
    <property type="term" value="C:cytoplasm"/>
    <property type="evidence" value="ECO:0007669"/>
    <property type="project" value="InterPro"/>
</dbReference>
<dbReference type="GO" id="GO:0140096">
    <property type="term" value="F:catalytic activity, acting on a protein"/>
    <property type="evidence" value="ECO:0007669"/>
    <property type="project" value="UniProtKB-ARBA"/>
</dbReference>
<dbReference type="PANTHER" id="PTHR11476:SF7">
    <property type="entry name" value="HISTIDINE--TRNA LIGASE"/>
    <property type="match status" value="1"/>
</dbReference>
<feature type="binding site" evidence="1">
    <location>
        <position position="110"/>
    </location>
    <ligand>
        <name>L-histidine</name>
        <dbReference type="ChEBI" id="CHEBI:57595"/>
    </ligand>
</feature>
<name>A0A9D1I370_9FIRM</name>
<reference evidence="4" key="2">
    <citation type="journal article" date="2021" name="PeerJ">
        <title>Extensive microbial diversity within the chicken gut microbiome revealed by metagenomics and culture.</title>
        <authorList>
            <person name="Gilroy R."/>
            <person name="Ravi A."/>
            <person name="Getino M."/>
            <person name="Pursley I."/>
            <person name="Horton D.L."/>
            <person name="Alikhan N.F."/>
            <person name="Baker D."/>
            <person name="Gharbi K."/>
            <person name="Hall N."/>
            <person name="Watson M."/>
            <person name="Adriaenssens E.M."/>
            <person name="Foster-Nyarko E."/>
            <person name="Jarju S."/>
            <person name="Secka A."/>
            <person name="Antonio M."/>
            <person name="Oren A."/>
            <person name="Chaudhuri R.R."/>
            <person name="La Ragione R."/>
            <person name="Hildebrand F."/>
            <person name="Pallen M.J."/>
        </authorList>
    </citation>
    <scope>NUCLEOTIDE SEQUENCE</scope>
    <source>
        <strain evidence="4">11300</strain>
    </source>
</reference>
<evidence type="ECO:0000256" key="2">
    <source>
        <dbReference type="SAM" id="MobiDB-lite"/>
    </source>
</evidence>
<organism evidence="4 5">
    <name type="scientific">Candidatus Fimisoma avicola</name>
    <dbReference type="NCBI Taxonomy" id="2840826"/>
    <lineage>
        <taxon>Bacteria</taxon>
        <taxon>Bacillati</taxon>
        <taxon>Bacillota</taxon>
        <taxon>Clostridia</taxon>
        <taxon>Eubacteriales</taxon>
        <taxon>Candidatus Fimisoma</taxon>
    </lineage>
</organism>
<feature type="compositionally biased region" description="Low complexity" evidence="2">
    <location>
        <begin position="145"/>
        <end position="177"/>
    </location>
</feature>
<keyword evidence="4" id="KW-0328">Glycosyltransferase</keyword>
<dbReference type="Gene3D" id="3.30.930.10">
    <property type="entry name" value="Bira Bifunctional Protein, Domain 2"/>
    <property type="match status" value="2"/>
</dbReference>
<gene>
    <name evidence="4" type="ORF">IAD16_02800</name>
</gene>
<dbReference type="InterPro" id="IPR045864">
    <property type="entry name" value="aa-tRNA-synth_II/BPL/LPL"/>
</dbReference>
<evidence type="ECO:0000256" key="1">
    <source>
        <dbReference type="PIRSR" id="PIRSR001549-1"/>
    </source>
</evidence>
<feature type="binding site" evidence="1">
    <location>
        <begin position="70"/>
        <end position="72"/>
    </location>
    <ligand>
        <name>L-histidine</name>
        <dbReference type="ChEBI" id="CHEBI:57595"/>
    </ligand>
</feature>
<evidence type="ECO:0000313" key="4">
    <source>
        <dbReference type="EMBL" id="HIU27296.1"/>
    </source>
</evidence>
<dbReference type="EMBL" id="DVMO01000044">
    <property type="protein sequence ID" value="HIU27296.1"/>
    <property type="molecule type" value="Genomic_DNA"/>
</dbReference>
<feature type="domain" description="Class II Histidinyl-tRNA synthetase (HisRS)-like catalytic core" evidence="3">
    <location>
        <begin position="191"/>
        <end position="328"/>
    </location>
</feature>
<keyword evidence="4" id="KW-0808">Transferase</keyword>
<dbReference type="GO" id="GO:0016757">
    <property type="term" value="F:glycosyltransferase activity"/>
    <property type="evidence" value="ECO:0007669"/>
    <property type="project" value="UniProtKB-KW"/>
</dbReference>
<evidence type="ECO:0000259" key="3">
    <source>
        <dbReference type="Pfam" id="PF13393"/>
    </source>
</evidence>
<comment type="caution">
    <text evidence="4">The sequence shown here is derived from an EMBL/GenBank/DDBJ whole genome shotgun (WGS) entry which is preliminary data.</text>
</comment>
<feature type="non-terminal residue" evidence="4">
    <location>
        <position position="328"/>
    </location>
</feature>
<feature type="domain" description="Class II Histidinyl-tRNA synthetase (HisRS)-like catalytic core" evidence="3">
    <location>
        <begin position="17"/>
        <end position="137"/>
    </location>
</feature>